<gene>
    <name evidence="6" type="ORF">QO011_007151</name>
</gene>
<dbReference type="PANTHER" id="PTHR46847:SF1">
    <property type="entry name" value="D-ALLOSE-BINDING PERIPLASMIC PROTEIN-RELATED"/>
    <property type="match status" value="1"/>
</dbReference>
<dbReference type="Proteomes" id="UP001242480">
    <property type="component" value="Unassembled WGS sequence"/>
</dbReference>
<keyword evidence="7" id="KW-1185">Reference proteome</keyword>
<dbReference type="EMBL" id="JAUSVX010000020">
    <property type="protein sequence ID" value="MDQ0474112.1"/>
    <property type="molecule type" value="Genomic_DNA"/>
</dbReference>
<keyword evidence="3 4" id="KW-0732">Signal</keyword>
<dbReference type="CDD" id="cd01536">
    <property type="entry name" value="PBP1_ABC_sugar_binding-like"/>
    <property type="match status" value="1"/>
</dbReference>
<feature type="chain" id="PRO_5045449502" evidence="4">
    <location>
        <begin position="26"/>
        <end position="345"/>
    </location>
</feature>
<dbReference type="RefSeq" id="WP_307283186.1">
    <property type="nucleotide sequence ID" value="NZ_JAUSVX010000020.1"/>
</dbReference>
<name>A0ABU0JIK8_9HYPH</name>
<comment type="subcellular location">
    <subcellularLocation>
        <location evidence="1">Cell envelope</location>
    </subcellularLocation>
</comment>
<feature type="domain" description="Periplasmic binding protein" evidence="5">
    <location>
        <begin position="33"/>
        <end position="291"/>
    </location>
</feature>
<evidence type="ECO:0000256" key="1">
    <source>
        <dbReference type="ARBA" id="ARBA00004196"/>
    </source>
</evidence>
<organism evidence="6 7">
    <name type="scientific">Labrys wisconsinensis</name>
    <dbReference type="NCBI Taxonomy" id="425677"/>
    <lineage>
        <taxon>Bacteria</taxon>
        <taxon>Pseudomonadati</taxon>
        <taxon>Pseudomonadota</taxon>
        <taxon>Alphaproteobacteria</taxon>
        <taxon>Hyphomicrobiales</taxon>
        <taxon>Xanthobacteraceae</taxon>
        <taxon>Labrys</taxon>
    </lineage>
</organism>
<evidence type="ECO:0000313" key="7">
    <source>
        <dbReference type="Proteomes" id="UP001242480"/>
    </source>
</evidence>
<dbReference type="InterPro" id="IPR025997">
    <property type="entry name" value="SBP_2_dom"/>
</dbReference>
<comment type="caution">
    <text evidence="6">The sequence shown here is derived from an EMBL/GenBank/DDBJ whole genome shotgun (WGS) entry which is preliminary data.</text>
</comment>
<evidence type="ECO:0000259" key="5">
    <source>
        <dbReference type="Pfam" id="PF13407"/>
    </source>
</evidence>
<evidence type="ECO:0000256" key="4">
    <source>
        <dbReference type="SAM" id="SignalP"/>
    </source>
</evidence>
<evidence type="ECO:0000256" key="2">
    <source>
        <dbReference type="ARBA" id="ARBA00007639"/>
    </source>
</evidence>
<accession>A0ABU0JIK8</accession>
<comment type="similarity">
    <text evidence="2">Belongs to the bacterial solute-binding protein 2 family.</text>
</comment>
<evidence type="ECO:0000256" key="3">
    <source>
        <dbReference type="ARBA" id="ARBA00022729"/>
    </source>
</evidence>
<dbReference type="Pfam" id="PF13407">
    <property type="entry name" value="Peripla_BP_4"/>
    <property type="match status" value="1"/>
</dbReference>
<feature type="signal peptide" evidence="4">
    <location>
        <begin position="1"/>
        <end position="25"/>
    </location>
</feature>
<dbReference type="Gene3D" id="3.40.50.2300">
    <property type="match status" value="2"/>
</dbReference>
<proteinExistence type="inferred from homology"/>
<protein>
    <submittedName>
        <fullName evidence="6">Ribose transport system substrate-binding protein</fullName>
    </submittedName>
</protein>
<sequence>MPVTKFLSTAAALAGLLLLPGQAPAADAMPKRIGYVTNYATHEWYQNVIKGMKAHGKDLGIDVEVQDANLDIAKQVAAAEDFIAKGVDVLIITPVNEEGVVPLLRKAKAAGIPVVLEGNPVKGMTTMVAICDYDTGYAAGVAAGAYAKDKLGGKARVMNVGLKLLTATQLRSMGFMDGMHTVLPDAVMVHDLDGGGNPDRALEVSSAALAQNGDINIIYGINDSSSLGGLQAWKAAGKSQDGLLVVGTGGEGLAFINAIEKEPSYRIEAAMFPEKEGYTTIDAAVKLFNKQEVPPHIVSPTAAVIGEDWKTFYDYDGSTRTIKWDAVNALVPPAKCMKTAADLKK</sequence>
<dbReference type="InterPro" id="IPR028082">
    <property type="entry name" value="Peripla_BP_I"/>
</dbReference>
<dbReference type="PANTHER" id="PTHR46847">
    <property type="entry name" value="D-ALLOSE-BINDING PERIPLASMIC PROTEIN-RELATED"/>
    <property type="match status" value="1"/>
</dbReference>
<reference evidence="6 7" key="1">
    <citation type="submission" date="2023-07" db="EMBL/GenBank/DDBJ databases">
        <title>Genomic Encyclopedia of Type Strains, Phase IV (KMG-IV): sequencing the most valuable type-strain genomes for metagenomic binning, comparative biology and taxonomic classification.</title>
        <authorList>
            <person name="Goeker M."/>
        </authorList>
    </citation>
    <scope>NUCLEOTIDE SEQUENCE [LARGE SCALE GENOMIC DNA]</scope>
    <source>
        <strain evidence="6 7">DSM 19619</strain>
    </source>
</reference>
<evidence type="ECO:0000313" key="6">
    <source>
        <dbReference type="EMBL" id="MDQ0474112.1"/>
    </source>
</evidence>
<dbReference type="SUPFAM" id="SSF53822">
    <property type="entry name" value="Periplasmic binding protein-like I"/>
    <property type="match status" value="1"/>
</dbReference>